<protein>
    <recommendedName>
        <fullName evidence="3">CCHC-type domain-containing protein</fullName>
    </recommendedName>
</protein>
<dbReference type="PROSITE" id="PS50158">
    <property type="entry name" value="ZF_CCHC"/>
    <property type="match status" value="1"/>
</dbReference>
<dbReference type="Proteomes" id="UP000807504">
    <property type="component" value="Unassembled WGS sequence"/>
</dbReference>
<dbReference type="SUPFAM" id="SSF57756">
    <property type="entry name" value="Retrovirus zinc finger-like domains"/>
    <property type="match status" value="1"/>
</dbReference>
<organism evidence="4 5">
    <name type="scientific">Argiope bruennichi</name>
    <name type="common">Wasp spider</name>
    <name type="synonym">Aranea bruennichi</name>
    <dbReference type="NCBI Taxonomy" id="94029"/>
    <lineage>
        <taxon>Eukaryota</taxon>
        <taxon>Metazoa</taxon>
        <taxon>Ecdysozoa</taxon>
        <taxon>Arthropoda</taxon>
        <taxon>Chelicerata</taxon>
        <taxon>Arachnida</taxon>
        <taxon>Araneae</taxon>
        <taxon>Araneomorphae</taxon>
        <taxon>Entelegynae</taxon>
        <taxon>Araneoidea</taxon>
        <taxon>Araneidae</taxon>
        <taxon>Argiope</taxon>
    </lineage>
</organism>
<dbReference type="InterPro" id="IPR001878">
    <property type="entry name" value="Znf_CCHC"/>
</dbReference>
<sequence length="335" mass="38260">MLKDKLIHHLHLFHERKCNESSITFTTLNPIVNRQPLRETSLITLVLERRAPILPTDLVKWEHVVPATGAGYKHDNLQKDNLKSDRNDEQSLRHGIGPCFRCKKYGHVVKNCRTKSRGSRSKKNKNIESSNTSLDHNESGSDKNVLQEKENVKQIHNATDKFNWIIDTAATAHFCNNISLFTEFTKVENSSMTLAVDGAESSIEGVGNVKFYIKHRESEICVILTNVRYSPKLSRNLLSGTILEQRGANFVGTNGKIHVYDNNWEKILYATRLDSLYVLKPKYRASESLSLNLNTEDMDKIYELLPELRDVEAYPANYELISDGKALDCQKVCLW</sequence>
<evidence type="ECO:0000313" key="4">
    <source>
        <dbReference type="EMBL" id="KAF8791265.1"/>
    </source>
</evidence>
<feature type="compositionally biased region" description="Basic residues" evidence="2">
    <location>
        <begin position="113"/>
        <end position="124"/>
    </location>
</feature>
<dbReference type="AlphaFoldDB" id="A0A8T0FLK6"/>
<reference evidence="4" key="2">
    <citation type="submission" date="2020-06" db="EMBL/GenBank/DDBJ databases">
        <authorList>
            <person name="Sheffer M."/>
        </authorList>
    </citation>
    <scope>NUCLEOTIDE SEQUENCE</scope>
</reference>
<evidence type="ECO:0000313" key="5">
    <source>
        <dbReference type="Proteomes" id="UP000807504"/>
    </source>
</evidence>
<dbReference type="Pfam" id="PF22936">
    <property type="entry name" value="Pol_BBD"/>
    <property type="match status" value="1"/>
</dbReference>
<accession>A0A8T0FLK6</accession>
<keyword evidence="1" id="KW-0479">Metal-binding</keyword>
<keyword evidence="1" id="KW-0862">Zinc</keyword>
<dbReference type="GO" id="GO:0003676">
    <property type="term" value="F:nucleic acid binding"/>
    <property type="evidence" value="ECO:0007669"/>
    <property type="project" value="InterPro"/>
</dbReference>
<dbReference type="SMART" id="SM00343">
    <property type="entry name" value="ZnF_C2HC"/>
    <property type="match status" value="1"/>
</dbReference>
<dbReference type="PANTHER" id="PTHR47592">
    <property type="entry name" value="PBF68 PROTEIN"/>
    <property type="match status" value="1"/>
</dbReference>
<reference evidence="4" key="1">
    <citation type="journal article" date="2020" name="bioRxiv">
        <title>Chromosome-level reference genome of the European wasp spider Argiope bruennichi: a resource for studies on range expansion and evolutionary adaptation.</title>
        <authorList>
            <person name="Sheffer M.M."/>
            <person name="Hoppe A."/>
            <person name="Krehenwinkel H."/>
            <person name="Uhl G."/>
            <person name="Kuss A.W."/>
            <person name="Jensen L."/>
            <person name="Jensen C."/>
            <person name="Gillespie R.G."/>
            <person name="Hoff K.J."/>
            <person name="Prost S."/>
        </authorList>
    </citation>
    <scope>NUCLEOTIDE SEQUENCE</scope>
</reference>
<evidence type="ECO:0000256" key="1">
    <source>
        <dbReference type="PROSITE-ProRule" id="PRU00047"/>
    </source>
</evidence>
<feature type="region of interest" description="Disordered" evidence="2">
    <location>
        <begin position="113"/>
        <end position="144"/>
    </location>
</feature>
<feature type="compositionally biased region" description="Basic and acidic residues" evidence="2">
    <location>
        <begin position="135"/>
        <end position="144"/>
    </location>
</feature>
<feature type="domain" description="CCHC-type" evidence="3">
    <location>
        <begin position="99"/>
        <end position="113"/>
    </location>
</feature>
<comment type="caution">
    <text evidence="4">The sequence shown here is derived from an EMBL/GenBank/DDBJ whole genome shotgun (WGS) entry which is preliminary data.</text>
</comment>
<dbReference type="InterPro" id="IPR036875">
    <property type="entry name" value="Znf_CCHC_sf"/>
</dbReference>
<dbReference type="Gene3D" id="4.10.60.10">
    <property type="entry name" value="Zinc finger, CCHC-type"/>
    <property type="match status" value="1"/>
</dbReference>
<dbReference type="PANTHER" id="PTHR47592:SF27">
    <property type="entry name" value="OS08G0421700 PROTEIN"/>
    <property type="match status" value="1"/>
</dbReference>
<dbReference type="EMBL" id="JABXBU010000011">
    <property type="protein sequence ID" value="KAF8791265.1"/>
    <property type="molecule type" value="Genomic_DNA"/>
</dbReference>
<dbReference type="InterPro" id="IPR054722">
    <property type="entry name" value="PolX-like_BBD"/>
</dbReference>
<gene>
    <name evidence="4" type="ORF">HNY73_006158</name>
</gene>
<evidence type="ECO:0000259" key="3">
    <source>
        <dbReference type="PROSITE" id="PS50158"/>
    </source>
</evidence>
<evidence type="ECO:0000256" key="2">
    <source>
        <dbReference type="SAM" id="MobiDB-lite"/>
    </source>
</evidence>
<dbReference type="GO" id="GO:0008270">
    <property type="term" value="F:zinc ion binding"/>
    <property type="evidence" value="ECO:0007669"/>
    <property type="project" value="UniProtKB-KW"/>
</dbReference>
<keyword evidence="1" id="KW-0863">Zinc-finger</keyword>
<keyword evidence="5" id="KW-1185">Reference proteome</keyword>
<name>A0A8T0FLK6_ARGBR</name>
<proteinExistence type="predicted"/>